<organism evidence="1 2">
    <name type="scientific">Candidatus Desulfosporosinus infrequens</name>
    <dbReference type="NCBI Taxonomy" id="2043169"/>
    <lineage>
        <taxon>Bacteria</taxon>
        <taxon>Bacillati</taxon>
        <taxon>Bacillota</taxon>
        <taxon>Clostridia</taxon>
        <taxon>Eubacteriales</taxon>
        <taxon>Desulfitobacteriaceae</taxon>
        <taxon>Desulfosporosinus</taxon>
    </lineage>
</organism>
<sequence length="40" mass="4512">MMGVKTCLEVVNSGKPYIADIMVQQNRTYLLNEEKVSPVL</sequence>
<proteinExistence type="predicted"/>
<protein>
    <submittedName>
        <fullName evidence="1">Uncharacterized protein</fullName>
    </submittedName>
</protein>
<name>A0A2U3KUY4_9FIRM</name>
<evidence type="ECO:0000313" key="2">
    <source>
        <dbReference type="Proteomes" id="UP000238916"/>
    </source>
</evidence>
<gene>
    <name evidence="1" type="ORF">SBF1_2840004</name>
</gene>
<evidence type="ECO:0000313" key="1">
    <source>
        <dbReference type="EMBL" id="SPF43452.1"/>
    </source>
</evidence>
<dbReference type="EMBL" id="OMOF01000206">
    <property type="protein sequence ID" value="SPF43452.1"/>
    <property type="molecule type" value="Genomic_DNA"/>
</dbReference>
<dbReference type="AlphaFoldDB" id="A0A2U3KUY4"/>
<reference evidence="2" key="1">
    <citation type="submission" date="2018-02" db="EMBL/GenBank/DDBJ databases">
        <authorList>
            <person name="Hausmann B."/>
        </authorList>
    </citation>
    <scope>NUCLEOTIDE SEQUENCE [LARGE SCALE GENOMIC DNA]</scope>
    <source>
        <strain evidence="2">Peat soil MAG SbF1</strain>
    </source>
</reference>
<accession>A0A2U3KUY4</accession>
<dbReference type="Proteomes" id="UP000238916">
    <property type="component" value="Unassembled WGS sequence"/>
</dbReference>